<feature type="domain" description="Sushi" evidence="9">
    <location>
        <begin position="108"/>
        <end position="171"/>
    </location>
</feature>
<evidence type="ECO:0000256" key="3">
    <source>
        <dbReference type="ARBA" id="ARBA00022737"/>
    </source>
</evidence>
<feature type="region of interest" description="Disordered" evidence="7">
    <location>
        <begin position="44"/>
        <end position="70"/>
    </location>
</feature>
<dbReference type="eggNOG" id="ENOG502QU1F">
    <property type="taxonomic scope" value="Eukaryota"/>
</dbReference>
<dbReference type="AlphaFoldDB" id="T1JGI8"/>
<feature type="domain" description="Sushi" evidence="9">
    <location>
        <begin position="247"/>
        <end position="318"/>
    </location>
</feature>
<dbReference type="EMBL" id="JH432204">
    <property type="status" value="NOT_ANNOTATED_CDS"/>
    <property type="molecule type" value="Genomic_DNA"/>
</dbReference>
<dbReference type="HOGENOM" id="CLU_714919_0_0_1"/>
<dbReference type="InterPro" id="IPR000436">
    <property type="entry name" value="Sushi_SCR_CCP_dom"/>
</dbReference>
<evidence type="ECO:0000256" key="1">
    <source>
        <dbReference type="ARBA" id="ARBA00022659"/>
    </source>
</evidence>
<dbReference type="Pfam" id="PF00084">
    <property type="entry name" value="Sushi"/>
    <property type="match status" value="4"/>
</dbReference>
<protein>
    <recommendedName>
        <fullName evidence="9">Sushi domain-containing protein</fullName>
    </recommendedName>
</protein>
<feature type="transmembrane region" description="Helical" evidence="8">
    <location>
        <begin position="16"/>
        <end position="37"/>
    </location>
</feature>
<evidence type="ECO:0000256" key="6">
    <source>
        <dbReference type="PROSITE-ProRule" id="PRU00302"/>
    </source>
</evidence>
<dbReference type="Proteomes" id="UP000014500">
    <property type="component" value="Unassembled WGS sequence"/>
</dbReference>
<dbReference type="Gene3D" id="2.10.70.10">
    <property type="entry name" value="Complement Module, domain 1"/>
    <property type="match status" value="4"/>
</dbReference>
<keyword evidence="4" id="KW-1015">Disulfide bond</keyword>
<keyword evidence="8" id="KW-0472">Membrane</keyword>
<feature type="domain" description="Sushi" evidence="9">
    <location>
        <begin position="319"/>
        <end position="385"/>
    </location>
</feature>
<keyword evidence="5" id="KW-0325">Glycoprotein</keyword>
<comment type="caution">
    <text evidence="6">Lacks conserved residue(s) required for the propagation of feature annotation.</text>
</comment>
<keyword evidence="8" id="KW-0812">Transmembrane</keyword>
<dbReference type="CDD" id="cd00033">
    <property type="entry name" value="CCP"/>
    <property type="match status" value="4"/>
</dbReference>
<reference evidence="10" key="2">
    <citation type="submission" date="2015-02" db="UniProtKB">
        <authorList>
            <consortium name="EnsemblMetazoa"/>
        </authorList>
    </citation>
    <scope>IDENTIFICATION</scope>
</reference>
<feature type="domain" description="Sushi" evidence="9">
    <location>
        <begin position="172"/>
        <end position="246"/>
    </location>
</feature>
<evidence type="ECO:0000256" key="7">
    <source>
        <dbReference type="SAM" id="MobiDB-lite"/>
    </source>
</evidence>
<dbReference type="PANTHER" id="PTHR46393:SF7">
    <property type="entry name" value="COMPLEMENT C2"/>
    <property type="match status" value="1"/>
</dbReference>
<sequence>MHGGAKLLPPGKVSPFYGFLETGGPVGVVGVAIKVVITQIHRRANPRKPGTNLHEETTNKSKPTNRNHSNSSKMTHFWLWIHFFVAILLENGEIYCNLSLRSDITSGVFCRDPKGIANGRRLPEVGEIGLMAQGSQLHFSCTPGYVLDGLSKMVCGSEGSWEPPNKPTCKPVVCPELRIENGQIQPRKQNRKYYPGLMVQVQCNEGYRLKDKYMDLIECHMSGAWMRHIQATDEFLMNSDLPLCVEQTCTSPPQLPNSDIQIQGDIGWDGGYVLGSVVSYLCRYGYQIEDLRGSRLVCRKNGQWEPEHDDTALSKCVHGGCSRPLPILNGNFAPHLSTVYPFDATITYYCYTGFATPGHTTTFQCMADGKWSPYMQPEFLPICKHHP</sequence>
<accession>T1JGI8</accession>
<keyword evidence="2" id="KW-0732">Signal</keyword>
<keyword evidence="3" id="KW-0677">Repeat</keyword>
<feature type="transmembrane region" description="Helical" evidence="8">
    <location>
        <begin position="77"/>
        <end position="95"/>
    </location>
</feature>
<dbReference type="STRING" id="126957.T1JGI8"/>
<name>T1JGI8_STRMM</name>
<keyword evidence="8" id="KW-1133">Transmembrane helix</keyword>
<dbReference type="SMART" id="SM00032">
    <property type="entry name" value="CCP"/>
    <property type="match status" value="4"/>
</dbReference>
<evidence type="ECO:0000256" key="4">
    <source>
        <dbReference type="ARBA" id="ARBA00023157"/>
    </source>
</evidence>
<dbReference type="SUPFAM" id="SSF57535">
    <property type="entry name" value="Complement control module/SCR domain"/>
    <property type="match status" value="4"/>
</dbReference>
<evidence type="ECO:0000256" key="2">
    <source>
        <dbReference type="ARBA" id="ARBA00022729"/>
    </source>
</evidence>
<evidence type="ECO:0000256" key="5">
    <source>
        <dbReference type="ARBA" id="ARBA00023180"/>
    </source>
</evidence>
<evidence type="ECO:0000313" key="10">
    <source>
        <dbReference type="EnsemblMetazoa" id="SMAR012961-PA"/>
    </source>
</evidence>
<evidence type="ECO:0000259" key="9">
    <source>
        <dbReference type="PROSITE" id="PS50923"/>
    </source>
</evidence>
<evidence type="ECO:0000256" key="8">
    <source>
        <dbReference type="SAM" id="Phobius"/>
    </source>
</evidence>
<dbReference type="OMA" id="CPELRIE"/>
<feature type="compositionally biased region" description="Polar residues" evidence="7">
    <location>
        <begin position="60"/>
        <end position="70"/>
    </location>
</feature>
<dbReference type="InterPro" id="IPR035976">
    <property type="entry name" value="Sushi/SCR/CCP_sf"/>
</dbReference>
<evidence type="ECO:0000313" key="11">
    <source>
        <dbReference type="Proteomes" id="UP000014500"/>
    </source>
</evidence>
<organism evidence="10 11">
    <name type="scientific">Strigamia maritima</name>
    <name type="common">European centipede</name>
    <name type="synonym">Geophilus maritimus</name>
    <dbReference type="NCBI Taxonomy" id="126957"/>
    <lineage>
        <taxon>Eukaryota</taxon>
        <taxon>Metazoa</taxon>
        <taxon>Ecdysozoa</taxon>
        <taxon>Arthropoda</taxon>
        <taxon>Myriapoda</taxon>
        <taxon>Chilopoda</taxon>
        <taxon>Pleurostigmophora</taxon>
        <taxon>Geophilomorpha</taxon>
        <taxon>Linotaeniidae</taxon>
        <taxon>Strigamia</taxon>
    </lineage>
</organism>
<keyword evidence="1 6" id="KW-0768">Sushi</keyword>
<dbReference type="PhylomeDB" id="T1JGI8"/>
<keyword evidence="11" id="KW-1185">Reference proteome</keyword>
<reference evidence="11" key="1">
    <citation type="submission" date="2011-05" db="EMBL/GenBank/DDBJ databases">
        <authorList>
            <person name="Richards S.R."/>
            <person name="Qu J."/>
            <person name="Jiang H."/>
            <person name="Jhangiani S.N."/>
            <person name="Agravi P."/>
            <person name="Goodspeed R."/>
            <person name="Gross S."/>
            <person name="Mandapat C."/>
            <person name="Jackson L."/>
            <person name="Mathew T."/>
            <person name="Pu L."/>
            <person name="Thornton R."/>
            <person name="Saada N."/>
            <person name="Wilczek-Boney K.B."/>
            <person name="Lee S."/>
            <person name="Kovar C."/>
            <person name="Wu Y."/>
            <person name="Scherer S.E."/>
            <person name="Worley K.C."/>
            <person name="Muzny D.M."/>
            <person name="Gibbs R."/>
        </authorList>
    </citation>
    <scope>NUCLEOTIDE SEQUENCE</scope>
    <source>
        <strain evidence="11">Brora</strain>
    </source>
</reference>
<dbReference type="PANTHER" id="PTHR46393">
    <property type="entry name" value="SUSHI DOMAIN-CONTAINING PROTEIN"/>
    <property type="match status" value="1"/>
</dbReference>
<dbReference type="PROSITE" id="PS50923">
    <property type="entry name" value="SUSHI"/>
    <property type="match status" value="4"/>
</dbReference>
<dbReference type="EnsemblMetazoa" id="SMAR012961-RA">
    <property type="protein sequence ID" value="SMAR012961-PA"/>
    <property type="gene ID" value="SMAR012961"/>
</dbReference>
<proteinExistence type="predicted"/>